<feature type="compositionally biased region" description="Polar residues" evidence="1">
    <location>
        <begin position="124"/>
        <end position="139"/>
    </location>
</feature>
<accession>A0A423WTT1</accession>
<comment type="caution">
    <text evidence="2">The sequence shown here is derived from an EMBL/GenBank/DDBJ whole genome shotgun (WGS) entry which is preliminary data.</text>
</comment>
<gene>
    <name evidence="2" type="ORF">VMCG_03981</name>
</gene>
<dbReference type="AlphaFoldDB" id="A0A423WTT1"/>
<dbReference type="OrthoDB" id="5234237at2759"/>
<dbReference type="Proteomes" id="UP000283895">
    <property type="component" value="Unassembled WGS sequence"/>
</dbReference>
<name>A0A423WTT1_9PEZI</name>
<protein>
    <submittedName>
        <fullName evidence="2">Uncharacterized protein</fullName>
    </submittedName>
</protein>
<feature type="compositionally biased region" description="Low complexity" evidence="1">
    <location>
        <begin position="112"/>
        <end position="121"/>
    </location>
</feature>
<feature type="region of interest" description="Disordered" evidence="1">
    <location>
        <begin position="112"/>
        <end position="139"/>
    </location>
</feature>
<evidence type="ECO:0000313" key="3">
    <source>
        <dbReference type="Proteomes" id="UP000283895"/>
    </source>
</evidence>
<evidence type="ECO:0000256" key="1">
    <source>
        <dbReference type="SAM" id="MobiDB-lite"/>
    </source>
</evidence>
<sequence>MCVFIYTLPQLCCHPQFQNVCECGVARGAHETETKSLTIARPKFLFDTSKSGTRTPAYYKARFPCKKRKAIRPVPTMCTRCLEQQVAGTKIGTVRGQDHVLQDVLVGSSIGHSSGSSVGLVPASGSSSSDMTNASGASTPRSFWKLAHPVEIV</sequence>
<organism evidence="2 3">
    <name type="scientific">Cytospora schulzeri</name>
    <dbReference type="NCBI Taxonomy" id="448051"/>
    <lineage>
        <taxon>Eukaryota</taxon>
        <taxon>Fungi</taxon>
        <taxon>Dikarya</taxon>
        <taxon>Ascomycota</taxon>
        <taxon>Pezizomycotina</taxon>
        <taxon>Sordariomycetes</taxon>
        <taxon>Sordariomycetidae</taxon>
        <taxon>Diaporthales</taxon>
        <taxon>Cytosporaceae</taxon>
        <taxon>Cytospora</taxon>
    </lineage>
</organism>
<keyword evidence="3" id="KW-1185">Reference proteome</keyword>
<reference evidence="2 3" key="1">
    <citation type="submission" date="2015-09" db="EMBL/GenBank/DDBJ databases">
        <title>Host preference determinants of Valsa canker pathogens revealed by comparative genomics.</title>
        <authorList>
            <person name="Yin Z."/>
            <person name="Huang L."/>
        </authorList>
    </citation>
    <scope>NUCLEOTIDE SEQUENCE [LARGE SCALE GENOMIC DNA]</scope>
    <source>
        <strain evidence="2 3">03-1</strain>
    </source>
</reference>
<dbReference type="EMBL" id="LKEA01000009">
    <property type="protein sequence ID" value="ROW06940.1"/>
    <property type="molecule type" value="Genomic_DNA"/>
</dbReference>
<proteinExistence type="predicted"/>
<evidence type="ECO:0000313" key="2">
    <source>
        <dbReference type="EMBL" id="ROW06940.1"/>
    </source>
</evidence>